<proteinExistence type="predicted"/>
<dbReference type="PANTHER" id="PTHR36893">
    <property type="entry name" value="OS01G0275950 PROTEIN"/>
    <property type="match status" value="1"/>
</dbReference>
<dbReference type="SUPFAM" id="SSF89372">
    <property type="entry name" value="Fucose-specific lectin"/>
    <property type="match status" value="2"/>
</dbReference>
<keyword evidence="2" id="KW-1185">Reference proteome</keyword>
<evidence type="ECO:0000313" key="2">
    <source>
        <dbReference type="Proteomes" id="UP001152519"/>
    </source>
</evidence>
<sequence length="713" mass="74957">MAVAIWTDCESPGAVSWARASIEGTAFVVGTFGGHLYLRCRAGARWRWERVGIPPTGDYLRDVTLLTVEASGAPTLAVVGGDGQVWLYRPEAASGSWSSLGSPFPDPKIAGSIVTSTTRQGTNTQHTLLLYNASQMWVRQGVDSDGTWFAIPSDPKLFVSQLASVTAGAEPQQHIFASVSAGGHSELTCKVAVRENSVWTWIDPGGGPLKHGAGLSATSIRDSSGRLQACVVVETESSGTEFSMLIGSGHDWRWVDLGLPPVPGRLDAALVADKGPDPQPGDEPTVVLSIDSNIWTRSLGGDWTDRGSMPRYGIPTAAFEVDATAGRRPLWIAGVSWGDDLRTFGLDDAGVRWEDHGAPGSVATVVGAYTDTRNDEMIGRVVVVDEYGDLWDTLIEGNSIQGLVGGPSGWSYHGQPTAAVTSVAGVGVITVVGGDPQPTWAFVVGSDGHLWARTADAAGWAWVDHGAPTGTSIKTGTAPIAVDPAHGPIVHVLADDGRLWVRSRSGHEWGWSDRGTPPGRLIFTVVGAAPLVTAAERLLVAAVVVTDDGHLWISVADGDSFHWNDLGTPTPTERITAGIGVEAVTSATVDIAAVGSPGGGVWTLRWTPGGTPQWTARGRPGDALIQAVVGTMHDPANASGCLVALIGNDKWLWATATTGPGQTWSRWDRPPWDSDVPSTTLLSGKGAVFLDNLPCSVVIDDRGRVHAVTPKLS</sequence>
<name>A0A9W4DRH6_9ACTN</name>
<dbReference type="PANTHER" id="PTHR36893:SF1">
    <property type="entry name" value="BULB-TYPE LECTIN DOMAIN-CONTAINING PROTEIN"/>
    <property type="match status" value="1"/>
</dbReference>
<accession>A0A9W4DRH6</accession>
<dbReference type="EMBL" id="CAJSLV010000070">
    <property type="protein sequence ID" value="CAG6396342.1"/>
    <property type="molecule type" value="Genomic_DNA"/>
</dbReference>
<comment type="caution">
    <text evidence="1">The sequence shown here is derived from an EMBL/GenBank/DDBJ whole genome shotgun (WGS) entry which is preliminary data.</text>
</comment>
<gene>
    <name evidence="1" type="ORF">SCOCK_40262</name>
</gene>
<evidence type="ECO:0000313" key="1">
    <source>
        <dbReference type="EMBL" id="CAG6396342.1"/>
    </source>
</evidence>
<dbReference type="Proteomes" id="UP001152519">
    <property type="component" value="Unassembled WGS sequence"/>
</dbReference>
<dbReference type="AlphaFoldDB" id="A0A9W4DRH6"/>
<organism evidence="1 2">
    <name type="scientific">Actinacidiphila cocklensis</name>
    <dbReference type="NCBI Taxonomy" id="887465"/>
    <lineage>
        <taxon>Bacteria</taxon>
        <taxon>Bacillati</taxon>
        <taxon>Actinomycetota</taxon>
        <taxon>Actinomycetes</taxon>
        <taxon>Kitasatosporales</taxon>
        <taxon>Streptomycetaceae</taxon>
        <taxon>Actinacidiphila</taxon>
    </lineage>
</organism>
<protein>
    <submittedName>
        <fullName evidence="1">Uncharacterized protein</fullName>
    </submittedName>
</protein>
<reference evidence="1" key="1">
    <citation type="submission" date="2021-05" db="EMBL/GenBank/DDBJ databases">
        <authorList>
            <person name="Arsene-Ploetze F."/>
        </authorList>
    </citation>
    <scope>NUCLEOTIDE SEQUENCE</scope>
    <source>
        <strain evidence="1">DSM 42138</strain>
    </source>
</reference>